<proteinExistence type="predicted"/>
<protein>
    <submittedName>
        <fullName evidence="5">Caltractin</fullName>
    </submittedName>
</protein>
<dbReference type="FunFam" id="1.10.238.10:FF:000637">
    <property type="entry name" value="Putative calcium-binding protein CML20"/>
    <property type="match status" value="1"/>
</dbReference>
<dbReference type="AlphaFoldDB" id="A0A8K0HYP8"/>
<evidence type="ECO:0000313" key="6">
    <source>
        <dbReference type="Proteomes" id="UP000797356"/>
    </source>
</evidence>
<dbReference type="PANTHER" id="PTHR23048:SF59">
    <property type="entry name" value="EF-HAND SUPERFAMILY PROTEIN"/>
    <property type="match status" value="1"/>
</dbReference>
<keyword evidence="1" id="KW-0677">Repeat</keyword>
<dbReference type="Gene3D" id="1.10.238.10">
    <property type="entry name" value="EF-hand"/>
    <property type="match status" value="2"/>
</dbReference>
<dbReference type="PROSITE" id="PS50222">
    <property type="entry name" value="EF_HAND_2"/>
    <property type="match status" value="3"/>
</dbReference>
<dbReference type="PROSITE" id="PS00018">
    <property type="entry name" value="EF_HAND_1"/>
    <property type="match status" value="3"/>
</dbReference>
<dbReference type="Pfam" id="PF13499">
    <property type="entry name" value="EF-hand_7"/>
    <property type="match status" value="2"/>
</dbReference>
<dbReference type="EMBL" id="CM017873">
    <property type="protein sequence ID" value="KAG1330716.1"/>
    <property type="molecule type" value="Genomic_DNA"/>
</dbReference>
<dbReference type="OrthoDB" id="343296at2759"/>
<evidence type="ECO:0000256" key="1">
    <source>
        <dbReference type="ARBA" id="ARBA00022737"/>
    </source>
</evidence>
<comment type="caution">
    <text evidence="5">The sequence shown here is derived from an EMBL/GenBank/DDBJ whole genome shotgun (WGS) entry which is preliminary data.</text>
</comment>
<evidence type="ECO:0000256" key="2">
    <source>
        <dbReference type="ARBA" id="ARBA00022837"/>
    </source>
</evidence>
<dbReference type="PANTHER" id="PTHR23048">
    <property type="entry name" value="MYOSIN LIGHT CHAIN 1, 3"/>
    <property type="match status" value="1"/>
</dbReference>
<sequence>MASVPPRVASRRENSRGLSHRKRQEIKEAFELFDTDRSGSIDAKELTVAMRALGFEMTEKQVNQMIANVDKDGSGAIDFDEFVSMITAKIGERDFQEGLMKAFRIIDQDNNVKFVTILLGKISDVDIQRLAKDLGENFTLEEIREMITEADCNGDGEVDADEFIRVMKRTGYDH</sequence>
<gene>
    <name evidence="5" type="ORF">COCNU_02G006840</name>
</gene>
<dbReference type="Proteomes" id="UP000797356">
    <property type="component" value="Chromosome 2"/>
</dbReference>
<feature type="domain" description="EF-hand" evidence="4">
    <location>
        <begin position="138"/>
        <end position="173"/>
    </location>
</feature>
<dbReference type="FunFam" id="1.10.238.10:FF:000584">
    <property type="entry name" value="Nuclear receptor coactivator 5"/>
    <property type="match status" value="1"/>
</dbReference>
<feature type="region of interest" description="Disordered" evidence="3">
    <location>
        <begin position="1"/>
        <end position="21"/>
    </location>
</feature>
<evidence type="ECO:0000313" key="5">
    <source>
        <dbReference type="EMBL" id="KAG1330716.1"/>
    </source>
</evidence>
<name>A0A8K0HYP8_COCNU</name>
<reference evidence="5" key="2">
    <citation type="submission" date="2019-07" db="EMBL/GenBank/DDBJ databases">
        <authorList>
            <person name="Yang Y."/>
            <person name="Bocs S."/>
            <person name="Baudouin L."/>
        </authorList>
    </citation>
    <scope>NUCLEOTIDE SEQUENCE</scope>
    <source>
        <tissue evidence="5">Spear leaf of Hainan Tall coconut</tissue>
    </source>
</reference>
<organism evidence="5 6">
    <name type="scientific">Cocos nucifera</name>
    <name type="common">Coconut palm</name>
    <dbReference type="NCBI Taxonomy" id="13894"/>
    <lineage>
        <taxon>Eukaryota</taxon>
        <taxon>Viridiplantae</taxon>
        <taxon>Streptophyta</taxon>
        <taxon>Embryophyta</taxon>
        <taxon>Tracheophyta</taxon>
        <taxon>Spermatophyta</taxon>
        <taxon>Magnoliopsida</taxon>
        <taxon>Liliopsida</taxon>
        <taxon>Arecaceae</taxon>
        <taxon>Arecoideae</taxon>
        <taxon>Cocoseae</taxon>
        <taxon>Attaleinae</taxon>
        <taxon>Cocos</taxon>
    </lineage>
</organism>
<dbReference type="GO" id="GO:0005509">
    <property type="term" value="F:calcium ion binding"/>
    <property type="evidence" value="ECO:0007669"/>
    <property type="project" value="InterPro"/>
</dbReference>
<dbReference type="InterPro" id="IPR002048">
    <property type="entry name" value="EF_hand_dom"/>
</dbReference>
<dbReference type="InterPro" id="IPR050230">
    <property type="entry name" value="CALM/Myosin/TropC-like"/>
</dbReference>
<feature type="domain" description="EF-hand" evidence="4">
    <location>
        <begin position="21"/>
        <end position="56"/>
    </location>
</feature>
<dbReference type="InterPro" id="IPR018247">
    <property type="entry name" value="EF_Hand_1_Ca_BS"/>
</dbReference>
<evidence type="ECO:0000259" key="4">
    <source>
        <dbReference type="PROSITE" id="PS50222"/>
    </source>
</evidence>
<dbReference type="SMART" id="SM00054">
    <property type="entry name" value="EFh"/>
    <property type="match status" value="3"/>
</dbReference>
<dbReference type="InterPro" id="IPR011992">
    <property type="entry name" value="EF-hand-dom_pair"/>
</dbReference>
<dbReference type="CDD" id="cd00051">
    <property type="entry name" value="EFh"/>
    <property type="match status" value="2"/>
</dbReference>
<reference evidence="5" key="1">
    <citation type="journal article" date="2017" name="Gigascience">
        <title>The genome draft of coconut (Cocos nucifera).</title>
        <authorList>
            <person name="Xiao Y."/>
            <person name="Xu P."/>
            <person name="Fan H."/>
            <person name="Baudouin L."/>
            <person name="Xia W."/>
            <person name="Bocs S."/>
            <person name="Xu J."/>
            <person name="Li Q."/>
            <person name="Guo A."/>
            <person name="Zhou L."/>
            <person name="Li J."/>
            <person name="Wu Y."/>
            <person name="Ma Z."/>
            <person name="Armero A."/>
            <person name="Issali A.E."/>
            <person name="Liu N."/>
            <person name="Peng M."/>
            <person name="Yang Y."/>
        </authorList>
    </citation>
    <scope>NUCLEOTIDE SEQUENCE</scope>
    <source>
        <tissue evidence="5">Spear leaf of Hainan Tall coconut</tissue>
    </source>
</reference>
<dbReference type="GO" id="GO:0016460">
    <property type="term" value="C:myosin II complex"/>
    <property type="evidence" value="ECO:0007669"/>
    <property type="project" value="TreeGrafter"/>
</dbReference>
<keyword evidence="2" id="KW-0106">Calcium</keyword>
<evidence type="ECO:0000256" key="3">
    <source>
        <dbReference type="SAM" id="MobiDB-lite"/>
    </source>
</evidence>
<accession>A0A8K0HYP8</accession>
<keyword evidence="6" id="KW-1185">Reference proteome</keyword>
<feature type="domain" description="EF-hand" evidence="4">
    <location>
        <begin position="57"/>
        <end position="92"/>
    </location>
</feature>
<dbReference type="SUPFAM" id="SSF47473">
    <property type="entry name" value="EF-hand"/>
    <property type="match status" value="1"/>
</dbReference>